<evidence type="ECO:0000313" key="4">
    <source>
        <dbReference type="Proteomes" id="UP001374535"/>
    </source>
</evidence>
<keyword evidence="1" id="KW-1133">Transmembrane helix</keyword>
<dbReference type="Proteomes" id="UP001374535">
    <property type="component" value="Chromosome 2"/>
</dbReference>
<evidence type="ECO:0000313" key="3">
    <source>
        <dbReference type="EMBL" id="WVZ21604.1"/>
    </source>
</evidence>
<feature type="transmembrane region" description="Helical" evidence="1">
    <location>
        <begin position="57"/>
        <end position="73"/>
    </location>
</feature>
<dbReference type="EMBL" id="CP144699">
    <property type="protein sequence ID" value="WVZ21604.1"/>
    <property type="molecule type" value="Genomic_DNA"/>
</dbReference>
<gene>
    <name evidence="3" type="ORF">V8G54_008926</name>
</gene>
<name>A0AAQ3SAH5_VIGMU</name>
<evidence type="ECO:0000256" key="2">
    <source>
        <dbReference type="SAM" id="SignalP"/>
    </source>
</evidence>
<feature type="chain" id="PRO_5043050333" evidence="2">
    <location>
        <begin position="25"/>
        <end position="103"/>
    </location>
</feature>
<reference evidence="3 4" key="1">
    <citation type="journal article" date="2023" name="Life. Sci Alliance">
        <title>Evolutionary insights into 3D genome organization and epigenetic landscape of Vigna mungo.</title>
        <authorList>
            <person name="Junaid A."/>
            <person name="Singh B."/>
            <person name="Bhatia S."/>
        </authorList>
    </citation>
    <scope>NUCLEOTIDE SEQUENCE [LARGE SCALE GENOMIC DNA]</scope>
    <source>
        <strain evidence="3">Urdbean</strain>
    </source>
</reference>
<proteinExistence type="predicted"/>
<feature type="signal peptide" evidence="2">
    <location>
        <begin position="1"/>
        <end position="24"/>
    </location>
</feature>
<feature type="transmembrane region" description="Helical" evidence="1">
    <location>
        <begin position="79"/>
        <end position="98"/>
    </location>
</feature>
<keyword evidence="1" id="KW-0472">Membrane</keyword>
<organism evidence="3 4">
    <name type="scientific">Vigna mungo</name>
    <name type="common">Black gram</name>
    <name type="synonym">Phaseolus mungo</name>
    <dbReference type="NCBI Taxonomy" id="3915"/>
    <lineage>
        <taxon>Eukaryota</taxon>
        <taxon>Viridiplantae</taxon>
        <taxon>Streptophyta</taxon>
        <taxon>Embryophyta</taxon>
        <taxon>Tracheophyta</taxon>
        <taxon>Spermatophyta</taxon>
        <taxon>Magnoliopsida</taxon>
        <taxon>eudicotyledons</taxon>
        <taxon>Gunneridae</taxon>
        <taxon>Pentapetalae</taxon>
        <taxon>rosids</taxon>
        <taxon>fabids</taxon>
        <taxon>Fabales</taxon>
        <taxon>Fabaceae</taxon>
        <taxon>Papilionoideae</taxon>
        <taxon>50 kb inversion clade</taxon>
        <taxon>NPAAA clade</taxon>
        <taxon>indigoferoid/millettioid clade</taxon>
        <taxon>Phaseoleae</taxon>
        <taxon>Vigna</taxon>
    </lineage>
</organism>
<accession>A0AAQ3SAH5</accession>
<keyword evidence="4" id="KW-1185">Reference proteome</keyword>
<protein>
    <submittedName>
        <fullName evidence="3">Uncharacterized protein</fullName>
    </submittedName>
</protein>
<keyword evidence="1" id="KW-0812">Transmembrane</keyword>
<sequence>MRFSSCRSCFVLTCILPWFAVAVGHNLTVIDGRIASCLLQGRIVSPLIVYSVSHSSYLYFTIMLTALGSYFVWCNVSEVSLSFIWCNVSVVIFFFFFFSSEKY</sequence>
<dbReference type="AlphaFoldDB" id="A0AAQ3SAH5"/>
<keyword evidence="2" id="KW-0732">Signal</keyword>
<evidence type="ECO:0000256" key="1">
    <source>
        <dbReference type="SAM" id="Phobius"/>
    </source>
</evidence>